<dbReference type="AlphaFoldDB" id="A0A381VE50"/>
<dbReference type="PANTHER" id="PTHR11516:SF60">
    <property type="entry name" value="PYRUVATE DEHYDROGENASE E1 COMPONENT SUBUNIT ALPHA"/>
    <property type="match status" value="1"/>
</dbReference>
<dbReference type="Pfam" id="PF00676">
    <property type="entry name" value="E1_dh"/>
    <property type="match status" value="1"/>
</dbReference>
<gene>
    <name evidence="5" type="ORF">METZ01_LOCUS91490</name>
</gene>
<dbReference type="GO" id="GO:0004739">
    <property type="term" value="F:pyruvate dehydrogenase (acetyl-transferring) activity"/>
    <property type="evidence" value="ECO:0007669"/>
    <property type="project" value="TreeGrafter"/>
</dbReference>
<dbReference type="PANTHER" id="PTHR11516">
    <property type="entry name" value="PYRUVATE DEHYDROGENASE E1 COMPONENT, ALPHA SUBUNIT BACTERIAL AND ORGANELLAR"/>
    <property type="match status" value="1"/>
</dbReference>
<keyword evidence="2" id="KW-0560">Oxidoreductase</keyword>
<comment type="cofactor">
    <cofactor evidence="1">
        <name>thiamine diphosphate</name>
        <dbReference type="ChEBI" id="CHEBI:58937"/>
    </cofactor>
</comment>
<dbReference type="CDD" id="cd02000">
    <property type="entry name" value="TPP_E1_PDC_ADC_BCADC"/>
    <property type="match status" value="1"/>
</dbReference>
<dbReference type="Gene3D" id="3.40.50.970">
    <property type="match status" value="1"/>
</dbReference>
<dbReference type="InterPro" id="IPR050642">
    <property type="entry name" value="PDH_E1_Alpha_Subunit"/>
</dbReference>
<organism evidence="5">
    <name type="scientific">marine metagenome</name>
    <dbReference type="NCBI Taxonomy" id="408172"/>
    <lineage>
        <taxon>unclassified sequences</taxon>
        <taxon>metagenomes</taxon>
        <taxon>ecological metagenomes</taxon>
    </lineage>
</organism>
<protein>
    <recommendedName>
        <fullName evidence="4">Dehydrogenase E1 component domain-containing protein</fullName>
    </recommendedName>
</protein>
<accession>A0A381VE50</accession>
<evidence type="ECO:0000256" key="2">
    <source>
        <dbReference type="ARBA" id="ARBA00023002"/>
    </source>
</evidence>
<evidence type="ECO:0000256" key="3">
    <source>
        <dbReference type="ARBA" id="ARBA00023052"/>
    </source>
</evidence>
<feature type="domain" description="Dehydrogenase E1 component" evidence="4">
    <location>
        <begin position="13"/>
        <end position="311"/>
    </location>
</feature>
<reference evidence="5" key="1">
    <citation type="submission" date="2018-05" db="EMBL/GenBank/DDBJ databases">
        <authorList>
            <person name="Lanie J.A."/>
            <person name="Ng W.-L."/>
            <person name="Kazmierczak K.M."/>
            <person name="Andrzejewski T.M."/>
            <person name="Davidsen T.M."/>
            <person name="Wayne K.J."/>
            <person name="Tettelin H."/>
            <person name="Glass J.I."/>
            <person name="Rusch D."/>
            <person name="Podicherti R."/>
            <person name="Tsui H.-C.T."/>
            <person name="Winkler M.E."/>
        </authorList>
    </citation>
    <scope>NUCLEOTIDE SEQUENCE</scope>
</reference>
<evidence type="ECO:0000313" key="5">
    <source>
        <dbReference type="EMBL" id="SVA38636.1"/>
    </source>
</evidence>
<evidence type="ECO:0000259" key="4">
    <source>
        <dbReference type="Pfam" id="PF00676"/>
    </source>
</evidence>
<dbReference type="EMBL" id="UINC01008590">
    <property type="protein sequence ID" value="SVA38636.1"/>
    <property type="molecule type" value="Genomic_DNA"/>
</dbReference>
<dbReference type="GO" id="GO:0006086">
    <property type="term" value="P:pyruvate decarboxylation to acetyl-CoA"/>
    <property type="evidence" value="ECO:0007669"/>
    <property type="project" value="TreeGrafter"/>
</dbReference>
<dbReference type="SUPFAM" id="SSF52518">
    <property type="entry name" value="Thiamin diphosphate-binding fold (THDP-binding)"/>
    <property type="match status" value="1"/>
</dbReference>
<keyword evidence="3" id="KW-0786">Thiamine pyrophosphate</keyword>
<name>A0A381VE50_9ZZZZ</name>
<dbReference type="InterPro" id="IPR001017">
    <property type="entry name" value="DH_E1"/>
</dbReference>
<dbReference type="InterPro" id="IPR029061">
    <property type="entry name" value="THDP-binding"/>
</dbReference>
<evidence type="ECO:0000256" key="1">
    <source>
        <dbReference type="ARBA" id="ARBA00001964"/>
    </source>
</evidence>
<sequence length="322" mass="34965">MQLAREELQQAYRQMKTIREFEERLHKEIATGVIPGFTHLYAGQESVAVGVCENLTNDDYITSTHRGHGHCIAKGCDVIGMMKEIYGRADGLCKGKGGSMHVADMDVGMLGANGIVGGGPPLATGAALAAKLNKKGGVAVSFGGDGSCNQGPVFEAMNIAAILKLPSVYVYENNRYSEHTHSSYVIASESIASRVEGFGIHTVKADGFDFFEVHEVMKELITKAREGNGPCAVEFETTRFYGHFEGDPQNYRAPTELEDDRENNDCLKIFRSKVSEAGLLADEDLDNIDNEVLTLIDDAVEQAQNSPAPTPDDVTTDVYVSY</sequence>
<proteinExistence type="predicted"/>